<comment type="caution">
    <text evidence="2">The sequence shown here is derived from an EMBL/GenBank/DDBJ whole genome shotgun (WGS) entry which is preliminary data.</text>
</comment>
<feature type="transmembrane region" description="Helical" evidence="1">
    <location>
        <begin position="75"/>
        <end position="91"/>
    </location>
</feature>
<dbReference type="Proteomes" id="UP000228502">
    <property type="component" value="Unassembled WGS sequence"/>
</dbReference>
<dbReference type="EMBL" id="PEJG01000035">
    <property type="protein sequence ID" value="PIH09146.1"/>
    <property type="molecule type" value="Genomic_DNA"/>
</dbReference>
<evidence type="ECO:0000256" key="1">
    <source>
        <dbReference type="SAM" id="Phobius"/>
    </source>
</evidence>
<keyword evidence="1" id="KW-1133">Transmembrane helix</keyword>
<protein>
    <submittedName>
        <fullName evidence="2">Uncharacterized protein</fullName>
    </submittedName>
</protein>
<dbReference type="RefSeq" id="WP_002477821.1">
    <property type="nucleotide sequence ID" value="NZ_VDTM01000025.1"/>
</dbReference>
<gene>
    <name evidence="2" type="ORF">CTJ08_12600</name>
</gene>
<proteinExistence type="predicted"/>
<keyword evidence="1" id="KW-0472">Membrane</keyword>
<feature type="transmembrane region" description="Helical" evidence="1">
    <location>
        <begin position="12"/>
        <end position="33"/>
    </location>
</feature>
<accession>A0AAE5QV15</accession>
<dbReference type="AlphaFoldDB" id="A0AAE5QV15"/>
<sequence length="92" mass="10630">MLFKETAHYEKYYRIGNIVMGIAFICIVTYSLIKSTPLTNLSFLKHIYFASEILLIIGLLINSVPDCKTKNTKNMFFDLVLIAFVILFFILI</sequence>
<feature type="transmembrane region" description="Helical" evidence="1">
    <location>
        <begin position="45"/>
        <end position="63"/>
    </location>
</feature>
<name>A0AAE5QV15_STAEP</name>
<evidence type="ECO:0000313" key="3">
    <source>
        <dbReference type="Proteomes" id="UP000228502"/>
    </source>
</evidence>
<organism evidence="2 3">
    <name type="scientific">Staphylococcus epidermidis</name>
    <dbReference type="NCBI Taxonomy" id="1282"/>
    <lineage>
        <taxon>Bacteria</taxon>
        <taxon>Bacillati</taxon>
        <taxon>Bacillota</taxon>
        <taxon>Bacilli</taxon>
        <taxon>Bacillales</taxon>
        <taxon>Staphylococcaceae</taxon>
        <taxon>Staphylococcus</taxon>
    </lineage>
</organism>
<reference evidence="2 3" key="1">
    <citation type="submission" date="2017-10" db="EMBL/GenBank/DDBJ databases">
        <title>genome sequences of Staph epi in chlorhexidine trial.</title>
        <authorList>
            <person name="Greninger A.L."/>
            <person name="Addetia A."/>
            <person name="Qin X."/>
            <person name="Zerr D."/>
        </authorList>
    </citation>
    <scope>NUCLEOTIDE SEQUENCE [LARGE SCALE GENOMIC DNA]</scope>
    <source>
        <strain evidence="2 3">SCH-17</strain>
    </source>
</reference>
<evidence type="ECO:0000313" key="2">
    <source>
        <dbReference type="EMBL" id="PIH09146.1"/>
    </source>
</evidence>
<keyword evidence="1" id="KW-0812">Transmembrane</keyword>